<dbReference type="InterPro" id="IPR036291">
    <property type="entry name" value="NAD(P)-bd_dom_sf"/>
</dbReference>
<dbReference type="InterPro" id="IPR002347">
    <property type="entry name" value="SDR_fam"/>
</dbReference>
<evidence type="ECO:0000313" key="6">
    <source>
        <dbReference type="Proteomes" id="UP000179360"/>
    </source>
</evidence>
<feature type="domain" description="Ketoreductase" evidence="4">
    <location>
        <begin position="9"/>
        <end position="192"/>
    </location>
</feature>
<keyword evidence="2" id="KW-0560">Oxidoreductase</keyword>
<reference evidence="5 6" key="1">
    <citation type="journal article" date="2016" name="Nat. Commun.">
        <title>Thousands of microbial genomes shed light on interconnected biogeochemical processes in an aquifer system.</title>
        <authorList>
            <person name="Anantharaman K."/>
            <person name="Brown C.T."/>
            <person name="Hug L.A."/>
            <person name="Sharon I."/>
            <person name="Castelle C.J."/>
            <person name="Probst A.J."/>
            <person name="Thomas B.C."/>
            <person name="Singh A."/>
            <person name="Wilkins M.J."/>
            <person name="Karaoz U."/>
            <person name="Brodie E.L."/>
            <person name="Williams K.H."/>
            <person name="Hubbard S.S."/>
            <person name="Banfield J.F."/>
        </authorList>
    </citation>
    <scope>NUCLEOTIDE SEQUENCE [LARGE SCALE GENOMIC DNA]</scope>
</reference>
<dbReference type="PANTHER" id="PTHR44196:SF1">
    <property type="entry name" value="DEHYDROGENASE_REDUCTASE SDR FAMILY MEMBER 7B"/>
    <property type="match status" value="1"/>
</dbReference>
<organism evidence="5 6">
    <name type="scientific">Candidatus Muproteobacteria bacterium RIFCSPHIGHO2_01_FULL_65_16</name>
    <dbReference type="NCBI Taxonomy" id="1817764"/>
    <lineage>
        <taxon>Bacteria</taxon>
        <taxon>Pseudomonadati</taxon>
        <taxon>Pseudomonadota</taxon>
        <taxon>Candidatus Muproteobacteria</taxon>
    </lineage>
</organism>
<dbReference type="InterPro" id="IPR020904">
    <property type="entry name" value="Sc_DH/Rdtase_CS"/>
</dbReference>
<name>A0A1F6TF43_9PROT</name>
<evidence type="ECO:0000256" key="1">
    <source>
        <dbReference type="ARBA" id="ARBA00006484"/>
    </source>
</evidence>
<accession>A0A1F6TF43</accession>
<proteinExistence type="inferred from homology"/>
<dbReference type="CDD" id="cd05233">
    <property type="entry name" value="SDR_c"/>
    <property type="match status" value="1"/>
</dbReference>
<dbReference type="SMART" id="SM00822">
    <property type="entry name" value="PKS_KR"/>
    <property type="match status" value="1"/>
</dbReference>
<dbReference type="Pfam" id="PF00106">
    <property type="entry name" value="adh_short"/>
    <property type="match status" value="1"/>
</dbReference>
<evidence type="ECO:0000259" key="4">
    <source>
        <dbReference type="SMART" id="SM00822"/>
    </source>
</evidence>
<dbReference type="GO" id="GO:0016020">
    <property type="term" value="C:membrane"/>
    <property type="evidence" value="ECO:0007669"/>
    <property type="project" value="TreeGrafter"/>
</dbReference>
<evidence type="ECO:0000313" key="5">
    <source>
        <dbReference type="EMBL" id="OGI43712.1"/>
    </source>
</evidence>
<dbReference type="FunFam" id="3.40.50.720:FF:000084">
    <property type="entry name" value="Short-chain dehydrogenase reductase"/>
    <property type="match status" value="1"/>
</dbReference>
<dbReference type="AlphaFoldDB" id="A0A1F6TF43"/>
<dbReference type="Gene3D" id="3.40.50.720">
    <property type="entry name" value="NAD(P)-binding Rossmann-like Domain"/>
    <property type="match status" value="1"/>
</dbReference>
<protein>
    <recommendedName>
        <fullName evidence="4">Ketoreductase domain-containing protein</fullName>
    </recommendedName>
</protein>
<comment type="similarity">
    <text evidence="1 3">Belongs to the short-chain dehydrogenases/reductases (SDR) family.</text>
</comment>
<dbReference type="EMBL" id="MFSY01000134">
    <property type="protein sequence ID" value="OGI43712.1"/>
    <property type="molecule type" value="Genomic_DNA"/>
</dbReference>
<sequence>MDNKDFNGKSVLLTGGSRGIGLATAAAFLEGGARVAVCGRDAARLQSAERQLRALGEVLAAPADVRDRAQVEQLARKAHAHFGRIDVLVNNAGVTWVGRFADEDYDSMDAVIDVNLKGVLYTTRAVLPLMLAQGGGVIINVASGAGLSGFPDIAVYCASKFGVVGFTESLHREVRDRGVRVYALCPGRVATDMQVQYSGRRIGMPPEEVARRIVRLAGPDPRADPGSCVEV</sequence>
<evidence type="ECO:0000256" key="2">
    <source>
        <dbReference type="ARBA" id="ARBA00023002"/>
    </source>
</evidence>
<comment type="caution">
    <text evidence="5">The sequence shown here is derived from an EMBL/GenBank/DDBJ whole genome shotgun (WGS) entry which is preliminary data.</text>
</comment>
<dbReference type="Proteomes" id="UP000179360">
    <property type="component" value="Unassembled WGS sequence"/>
</dbReference>
<gene>
    <name evidence="5" type="ORF">A2637_03785</name>
</gene>
<dbReference type="PRINTS" id="PR00081">
    <property type="entry name" value="GDHRDH"/>
</dbReference>
<dbReference type="InterPro" id="IPR057326">
    <property type="entry name" value="KR_dom"/>
</dbReference>
<dbReference type="SUPFAM" id="SSF51735">
    <property type="entry name" value="NAD(P)-binding Rossmann-fold domains"/>
    <property type="match status" value="1"/>
</dbReference>
<dbReference type="PRINTS" id="PR00080">
    <property type="entry name" value="SDRFAMILY"/>
</dbReference>
<dbReference type="PANTHER" id="PTHR44196">
    <property type="entry name" value="DEHYDROGENASE/REDUCTASE SDR FAMILY MEMBER 7B"/>
    <property type="match status" value="1"/>
</dbReference>
<evidence type="ECO:0000256" key="3">
    <source>
        <dbReference type="RuleBase" id="RU000363"/>
    </source>
</evidence>
<dbReference type="STRING" id="1817764.A2637_03785"/>
<dbReference type="PROSITE" id="PS00061">
    <property type="entry name" value="ADH_SHORT"/>
    <property type="match status" value="1"/>
</dbReference>
<dbReference type="GO" id="GO:0016491">
    <property type="term" value="F:oxidoreductase activity"/>
    <property type="evidence" value="ECO:0007669"/>
    <property type="project" value="UniProtKB-KW"/>
</dbReference>